<proteinExistence type="predicted"/>
<name>A0ABN0XC59_9ACTN</name>
<reference evidence="1 2" key="1">
    <citation type="journal article" date="2019" name="Int. J. Syst. Evol. Microbiol.">
        <title>The Global Catalogue of Microorganisms (GCM) 10K type strain sequencing project: providing services to taxonomists for standard genome sequencing and annotation.</title>
        <authorList>
            <consortium name="The Broad Institute Genomics Platform"/>
            <consortium name="The Broad Institute Genome Sequencing Center for Infectious Disease"/>
            <person name="Wu L."/>
            <person name="Ma J."/>
        </authorList>
    </citation>
    <scope>NUCLEOTIDE SEQUENCE [LARGE SCALE GENOMIC DNA]</scope>
    <source>
        <strain evidence="1 2">JCM 3146</strain>
    </source>
</reference>
<accession>A0ABN0XC59</accession>
<dbReference type="Proteomes" id="UP001501822">
    <property type="component" value="Unassembled WGS sequence"/>
</dbReference>
<comment type="caution">
    <text evidence="1">The sequence shown here is derived from an EMBL/GenBank/DDBJ whole genome shotgun (WGS) entry which is preliminary data.</text>
</comment>
<sequence length="213" mass="23380">MTLRVLFLGEGTSDSGITVHVQRIATESGVDVVITDPLIDRLGRPPNKTVAGKLQAIKDIGGVYDLVVIHRDGDRDGREARVAEIERAVADVMPEAVHAPVIPIRMTEAWLLLDEREIRQVAGNPNGKAALGLPAVRKVETVPDPKATLKEVLCRASDLNGRRLDKFKQRFPHHRRQLLERIDPNGSIALVPSWCDFVADLTKGLEIAATRNG</sequence>
<dbReference type="RefSeq" id="WP_252805736.1">
    <property type="nucleotide sequence ID" value="NZ_BAAABM010000054.1"/>
</dbReference>
<gene>
    <name evidence="1" type="ORF">GCM10010151_57830</name>
</gene>
<evidence type="ECO:0008006" key="3">
    <source>
        <dbReference type="Google" id="ProtNLM"/>
    </source>
</evidence>
<evidence type="ECO:0000313" key="1">
    <source>
        <dbReference type="EMBL" id="GAA0360435.1"/>
    </source>
</evidence>
<evidence type="ECO:0000313" key="2">
    <source>
        <dbReference type="Proteomes" id="UP001501822"/>
    </source>
</evidence>
<protein>
    <recommendedName>
        <fullName evidence="3">DUF4276 family protein</fullName>
    </recommendedName>
</protein>
<dbReference type="EMBL" id="BAAABM010000054">
    <property type="protein sequence ID" value="GAA0360435.1"/>
    <property type="molecule type" value="Genomic_DNA"/>
</dbReference>
<keyword evidence="2" id="KW-1185">Reference proteome</keyword>
<organism evidence="1 2">
    <name type="scientific">Actinoallomurus spadix</name>
    <dbReference type="NCBI Taxonomy" id="79912"/>
    <lineage>
        <taxon>Bacteria</taxon>
        <taxon>Bacillati</taxon>
        <taxon>Actinomycetota</taxon>
        <taxon>Actinomycetes</taxon>
        <taxon>Streptosporangiales</taxon>
        <taxon>Thermomonosporaceae</taxon>
        <taxon>Actinoallomurus</taxon>
    </lineage>
</organism>